<name>A0A2M8WRS4_9MICO</name>
<evidence type="ECO:0000256" key="6">
    <source>
        <dbReference type="SAM" id="Phobius"/>
    </source>
</evidence>
<feature type="transmembrane region" description="Helical" evidence="6">
    <location>
        <begin position="717"/>
        <end position="739"/>
    </location>
</feature>
<protein>
    <submittedName>
        <fullName evidence="7">Uncharacterized protein (TIRG00374 family)</fullName>
    </submittedName>
</protein>
<keyword evidence="2" id="KW-1003">Cell membrane</keyword>
<feature type="transmembrane region" description="Helical" evidence="6">
    <location>
        <begin position="26"/>
        <end position="48"/>
    </location>
</feature>
<evidence type="ECO:0000256" key="5">
    <source>
        <dbReference type="ARBA" id="ARBA00023136"/>
    </source>
</evidence>
<comment type="subcellular location">
    <subcellularLocation>
        <location evidence="1">Cell membrane</location>
        <topology evidence="1">Multi-pass membrane protein</topology>
    </subcellularLocation>
</comment>
<evidence type="ECO:0000256" key="1">
    <source>
        <dbReference type="ARBA" id="ARBA00004651"/>
    </source>
</evidence>
<feature type="transmembrane region" description="Helical" evidence="6">
    <location>
        <begin position="679"/>
        <end position="705"/>
    </location>
</feature>
<dbReference type="OrthoDB" id="5242664at2"/>
<keyword evidence="8" id="KW-1185">Reference proteome</keyword>
<evidence type="ECO:0000313" key="7">
    <source>
        <dbReference type="EMBL" id="PJI93645.1"/>
    </source>
</evidence>
<feature type="transmembrane region" description="Helical" evidence="6">
    <location>
        <begin position="100"/>
        <end position="121"/>
    </location>
</feature>
<feature type="transmembrane region" description="Helical" evidence="6">
    <location>
        <begin position="823"/>
        <end position="842"/>
    </location>
</feature>
<dbReference type="AlphaFoldDB" id="A0A2M8WRS4"/>
<dbReference type="RefSeq" id="WP_100349303.1">
    <property type="nucleotide sequence ID" value="NZ_PGTZ01000007.1"/>
</dbReference>
<dbReference type="PANTHER" id="PTHR39087:SF2">
    <property type="entry name" value="UPF0104 MEMBRANE PROTEIN MJ1595"/>
    <property type="match status" value="1"/>
</dbReference>
<sequence length="875" mass="92319">MPVATHDQVVRVVDTPTSRVHHPSDAVGAIVAAVGVVVTFFLAVYAHATTAGVAQDVQGFSNLLARLLLVPVAVLEGLVTIFIPIAVLTELALRRLGRQILEGVVAAGLALGLALLAEELIRIWGSDALVTGFSVWVSGDLTVVMPAYAAALVGILTVAGPRTRRRTVKWSWNLLWVAIGVLLVTAKVSLPAEIVTLLLGRIAGLAVRYASGVRSERAYGADLVDGVRRAGFDPTYLVRVRDLTDPASALREQVTSVERGEVTGEVDVADLRTGQHPVVVPDAPPGRPAEAIAATWDAASVALTRAGDNRVYALFTPDGQRHDVVVLDGDRQVVGWLSRFWHSVRLRGLETRTAISLRAAAERAALLTYAAHAAGVRGPRLLGMSEAEDSMVLVQEHAARTVSLRDADATLLGDDVLDEAWRQLRLAHNAGLTHRALTVDVVLVATGPDDAVERAGTVGPGDVPTDAPRVLLTGWEHGEVASSTLARRLDLAQLLAVLAIRVGIERAVESAARALDEDELESVGPVLQSIALPSTTREAVRADKELLKGLRAALVDRMPEATEFEPENITRFSVRTILTLTLTVVAVVAIVTTVNADEITSALADANPVWAVLTFVLGGFSWLGAAITLMAFSPARLPFLRTLWTQVAGSFVAIAAPAGIGPAALNMRLLTKRGVSTSLGLATVALVQLSQFAVTIGILVVLSLATGDGGLVSAPSTTVMVAIGALAMVVAGTLLVPAVRRWVLARVRPTLEQVWPRLSAVLGQPLRLLSGLAGSFVLTMSYVLAFYTALLAFGQHLDLVDVAVVYLVGNAAGAAVPTPGGIGAIEAALILGLTTAGVSAPIATSVTVLFRVATYWLRIPIGWVFMRWLQRQGDL</sequence>
<keyword evidence="4 6" id="KW-1133">Transmembrane helix</keyword>
<dbReference type="EMBL" id="PGTZ01000007">
    <property type="protein sequence ID" value="PJI93645.1"/>
    <property type="molecule type" value="Genomic_DNA"/>
</dbReference>
<feature type="transmembrane region" description="Helical" evidence="6">
    <location>
        <begin position="172"/>
        <end position="190"/>
    </location>
</feature>
<evidence type="ECO:0000256" key="3">
    <source>
        <dbReference type="ARBA" id="ARBA00022692"/>
    </source>
</evidence>
<keyword evidence="5 6" id="KW-0472">Membrane</keyword>
<feature type="transmembrane region" description="Helical" evidence="6">
    <location>
        <begin position="608"/>
        <end position="632"/>
    </location>
</feature>
<evidence type="ECO:0000256" key="2">
    <source>
        <dbReference type="ARBA" id="ARBA00022475"/>
    </source>
</evidence>
<dbReference type="InterPro" id="IPR022791">
    <property type="entry name" value="L-PG_synthase/AglD"/>
</dbReference>
<comment type="caution">
    <text evidence="7">The sequence shown here is derived from an EMBL/GenBank/DDBJ whole genome shotgun (WGS) entry which is preliminary data.</text>
</comment>
<proteinExistence type="predicted"/>
<dbReference type="Proteomes" id="UP000231586">
    <property type="component" value="Unassembled WGS sequence"/>
</dbReference>
<feature type="transmembrane region" description="Helical" evidence="6">
    <location>
        <begin position="577"/>
        <end position="596"/>
    </location>
</feature>
<keyword evidence="3 6" id="KW-0812">Transmembrane</keyword>
<feature type="transmembrane region" description="Helical" evidence="6">
    <location>
        <begin position="644"/>
        <end position="667"/>
    </location>
</feature>
<reference evidence="7 8" key="1">
    <citation type="submission" date="2017-11" db="EMBL/GenBank/DDBJ databases">
        <title>Genomic Encyclopedia of Archaeal and Bacterial Type Strains, Phase II (KMG-II): From Individual Species to Whole Genera.</title>
        <authorList>
            <person name="Goeker M."/>
        </authorList>
    </citation>
    <scope>NUCLEOTIDE SEQUENCE [LARGE SCALE GENOMIC DNA]</scope>
    <source>
        <strain evidence="7 8">DSM 22413</strain>
    </source>
</reference>
<organism evidence="7 8">
    <name type="scientific">Luteimicrobium subarcticum</name>
    <dbReference type="NCBI Taxonomy" id="620910"/>
    <lineage>
        <taxon>Bacteria</taxon>
        <taxon>Bacillati</taxon>
        <taxon>Actinomycetota</taxon>
        <taxon>Actinomycetes</taxon>
        <taxon>Micrococcales</taxon>
        <taxon>Luteimicrobium</taxon>
    </lineage>
</organism>
<dbReference type="Pfam" id="PF03706">
    <property type="entry name" value="LPG_synthase_TM"/>
    <property type="match status" value="1"/>
</dbReference>
<feature type="transmembrane region" description="Helical" evidence="6">
    <location>
        <begin position="768"/>
        <end position="793"/>
    </location>
</feature>
<feature type="transmembrane region" description="Helical" evidence="6">
    <location>
        <begin position="68"/>
        <end position="88"/>
    </location>
</feature>
<accession>A0A2M8WRS4</accession>
<dbReference type="GO" id="GO:0005886">
    <property type="term" value="C:plasma membrane"/>
    <property type="evidence" value="ECO:0007669"/>
    <property type="project" value="UniProtKB-SubCell"/>
</dbReference>
<evidence type="ECO:0000313" key="8">
    <source>
        <dbReference type="Proteomes" id="UP000231586"/>
    </source>
</evidence>
<dbReference type="NCBIfam" id="TIGR00374">
    <property type="entry name" value="flippase-like domain"/>
    <property type="match status" value="1"/>
</dbReference>
<evidence type="ECO:0000256" key="4">
    <source>
        <dbReference type="ARBA" id="ARBA00022989"/>
    </source>
</evidence>
<feature type="transmembrane region" description="Helical" evidence="6">
    <location>
        <begin position="141"/>
        <end position="160"/>
    </location>
</feature>
<dbReference type="PANTHER" id="PTHR39087">
    <property type="entry name" value="UPF0104 MEMBRANE PROTEIN MJ1595"/>
    <property type="match status" value="1"/>
</dbReference>
<gene>
    <name evidence="7" type="ORF">CLV34_1118</name>
</gene>